<evidence type="ECO:0000256" key="1">
    <source>
        <dbReference type="SAM" id="MobiDB-lite"/>
    </source>
</evidence>
<evidence type="ECO:0000313" key="2">
    <source>
        <dbReference type="EMBL" id="KAJ4013703.1"/>
    </source>
</evidence>
<name>A0A9W8PQE7_9HYPO</name>
<protein>
    <submittedName>
        <fullName evidence="2">Uncharacterized protein</fullName>
    </submittedName>
</protein>
<comment type="caution">
    <text evidence="2">The sequence shown here is derived from an EMBL/GenBank/DDBJ whole genome shotgun (WGS) entry which is preliminary data.</text>
</comment>
<dbReference type="Proteomes" id="UP001152130">
    <property type="component" value="Unassembled WGS sequence"/>
</dbReference>
<organism evidence="2 3">
    <name type="scientific">Fusarium irregulare</name>
    <dbReference type="NCBI Taxonomy" id="2494466"/>
    <lineage>
        <taxon>Eukaryota</taxon>
        <taxon>Fungi</taxon>
        <taxon>Dikarya</taxon>
        <taxon>Ascomycota</taxon>
        <taxon>Pezizomycotina</taxon>
        <taxon>Sordariomycetes</taxon>
        <taxon>Hypocreomycetidae</taxon>
        <taxon>Hypocreales</taxon>
        <taxon>Nectriaceae</taxon>
        <taxon>Fusarium</taxon>
        <taxon>Fusarium incarnatum-equiseti species complex</taxon>
    </lineage>
</organism>
<gene>
    <name evidence="2" type="ORF">NW766_005942</name>
</gene>
<accession>A0A9W8PQE7</accession>
<proteinExistence type="predicted"/>
<keyword evidence="3" id="KW-1185">Reference proteome</keyword>
<feature type="region of interest" description="Disordered" evidence="1">
    <location>
        <begin position="21"/>
        <end position="88"/>
    </location>
</feature>
<feature type="compositionally biased region" description="Acidic residues" evidence="1">
    <location>
        <begin position="78"/>
        <end position="88"/>
    </location>
</feature>
<reference evidence="2" key="1">
    <citation type="submission" date="2022-10" db="EMBL/GenBank/DDBJ databases">
        <title>Fusarium specimens isolated from Avocado Roots.</title>
        <authorList>
            <person name="Stajich J."/>
            <person name="Roper C."/>
            <person name="Heimlech-Rivalta G."/>
        </authorList>
    </citation>
    <scope>NUCLEOTIDE SEQUENCE</scope>
    <source>
        <strain evidence="2">CF00143</strain>
    </source>
</reference>
<dbReference type="EMBL" id="JAPDHF010000008">
    <property type="protein sequence ID" value="KAJ4013703.1"/>
    <property type="molecule type" value="Genomic_DNA"/>
</dbReference>
<sequence>MDLRDQSVKATIVLCCQYGRTNHVGRGRDNSEVLSGPNTRHRKRKAAELQAEAEVEAENSNKEAKSISKTRQKSAGVGDEELGDAPPA</sequence>
<dbReference type="AlphaFoldDB" id="A0A9W8PQE7"/>
<evidence type="ECO:0000313" key="3">
    <source>
        <dbReference type="Proteomes" id="UP001152130"/>
    </source>
</evidence>